<keyword evidence="1" id="KW-0732">Signal</keyword>
<evidence type="ECO:0000313" key="3">
    <source>
        <dbReference type="Proteomes" id="UP000305888"/>
    </source>
</evidence>
<dbReference type="Proteomes" id="UP000305888">
    <property type="component" value="Chromosome"/>
</dbReference>
<dbReference type="KEGG" id="ppru:FDP22_03635"/>
<proteinExistence type="predicted"/>
<evidence type="ECO:0000256" key="1">
    <source>
        <dbReference type="SAM" id="SignalP"/>
    </source>
</evidence>
<feature type="signal peptide" evidence="1">
    <location>
        <begin position="1"/>
        <end position="26"/>
    </location>
</feature>
<dbReference type="EMBL" id="CP040818">
    <property type="protein sequence ID" value="QDL90959.1"/>
    <property type="molecule type" value="Genomic_DNA"/>
</dbReference>
<evidence type="ECO:0000313" key="2">
    <source>
        <dbReference type="EMBL" id="QDL90959.1"/>
    </source>
</evidence>
<sequence length="106" mass="10997">MRIGHVLGAVGALLAAQVALSPAALAGGRACGNRTVIIQRLAEKYGETRQSMGLQRDQGVIEIFASQESGTWTILMTMPNGMACLVAAGEAWDGQAELAVNTGKPT</sequence>
<organism evidence="2 3">
    <name type="scientific">Paroceanicella profunda</name>
    <dbReference type="NCBI Taxonomy" id="2579971"/>
    <lineage>
        <taxon>Bacteria</taxon>
        <taxon>Pseudomonadati</taxon>
        <taxon>Pseudomonadota</taxon>
        <taxon>Alphaproteobacteria</taxon>
        <taxon>Rhodobacterales</taxon>
        <taxon>Paracoccaceae</taxon>
        <taxon>Paroceanicella</taxon>
    </lineage>
</organism>
<dbReference type="RefSeq" id="WP_138577420.1">
    <property type="nucleotide sequence ID" value="NZ_CP040818.1"/>
</dbReference>
<protein>
    <submittedName>
        <fullName evidence="2">Uncharacterized protein</fullName>
    </submittedName>
</protein>
<name>A0A5B8FWT1_9RHOB</name>
<dbReference type="OrthoDB" id="9810895at2"/>
<feature type="chain" id="PRO_5022970343" evidence="1">
    <location>
        <begin position="27"/>
        <end position="106"/>
    </location>
</feature>
<reference evidence="2 3" key="1">
    <citation type="submission" date="2019-06" db="EMBL/GenBank/DDBJ databases">
        <title>Genome sequence of Rhodobacteraceae bacterium D4M1.</title>
        <authorList>
            <person name="Cao J."/>
        </authorList>
    </citation>
    <scope>NUCLEOTIDE SEQUENCE [LARGE SCALE GENOMIC DNA]</scope>
    <source>
        <strain evidence="2 3">D4M1</strain>
    </source>
</reference>
<gene>
    <name evidence="2" type="ORF">FDP22_03635</name>
</gene>
<dbReference type="AlphaFoldDB" id="A0A5B8FWT1"/>
<accession>A0A5B8FWT1</accession>
<keyword evidence="3" id="KW-1185">Reference proteome</keyword>